<dbReference type="OMA" id="LYWEDHS"/>
<reference evidence="20" key="1">
    <citation type="submission" date="2022-11" db="UniProtKB">
        <authorList>
            <consortium name="EnsemblMetazoa"/>
        </authorList>
    </citation>
    <scope>IDENTIFICATION</scope>
</reference>
<proteinExistence type="predicted"/>
<dbReference type="GO" id="GO:0008270">
    <property type="term" value="F:zinc ion binding"/>
    <property type="evidence" value="ECO:0007669"/>
    <property type="project" value="UniProtKB-KW"/>
</dbReference>
<evidence type="ECO:0000256" key="18">
    <source>
        <dbReference type="SAM" id="Phobius"/>
    </source>
</evidence>
<keyword evidence="8" id="KW-0967">Endosome</keyword>
<organism evidence="20 21">
    <name type="scientific">Patiria miniata</name>
    <name type="common">Bat star</name>
    <name type="synonym">Asterina miniata</name>
    <dbReference type="NCBI Taxonomy" id="46514"/>
    <lineage>
        <taxon>Eukaryota</taxon>
        <taxon>Metazoa</taxon>
        <taxon>Echinodermata</taxon>
        <taxon>Eleutherozoa</taxon>
        <taxon>Asterozoa</taxon>
        <taxon>Asteroidea</taxon>
        <taxon>Valvatacea</taxon>
        <taxon>Valvatida</taxon>
        <taxon>Asterinidae</taxon>
        <taxon>Patiria</taxon>
    </lineage>
</organism>
<evidence type="ECO:0000256" key="8">
    <source>
        <dbReference type="ARBA" id="ARBA00022753"/>
    </source>
</evidence>
<keyword evidence="6 18" id="KW-0812">Transmembrane</keyword>
<evidence type="ECO:0000313" key="21">
    <source>
        <dbReference type="Proteomes" id="UP000887568"/>
    </source>
</evidence>
<evidence type="ECO:0000256" key="5">
    <source>
        <dbReference type="ARBA" id="ARBA00022475"/>
    </source>
</evidence>
<evidence type="ECO:0000256" key="10">
    <source>
        <dbReference type="ARBA" id="ARBA00022824"/>
    </source>
</evidence>
<evidence type="ECO:0000313" key="20">
    <source>
        <dbReference type="EnsemblMetazoa" id="XP_038045543.1"/>
    </source>
</evidence>
<evidence type="ECO:0000256" key="4">
    <source>
        <dbReference type="ARBA" id="ARBA00015523"/>
    </source>
</evidence>
<keyword evidence="14" id="KW-0966">Cell projection</keyword>
<evidence type="ECO:0000256" key="12">
    <source>
        <dbReference type="ARBA" id="ARBA00022989"/>
    </source>
</evidence>
<evidence type="ECO:0000256" key="9">
    <source>
        <dbReference type="ARBA" id="ARBA00022771"/>
    </source>
</evidence>
<keyword evidence="7" id="KW-0479">Metal-binding</keyword>
<dbReference type="GO" id="GO:0072659">
    <property type="term" value="P:protein localization to plasma membrane"/>
    <property type="evidence" value="ECO:0007669"/>
    <property type="project" value="InterPro"/>
</dbReference>
<evidence type="ECO:0000256" key="6">
    <source>
        <dbReference type="ARBA" id="ARBA00022692"/>
    </source>
</evidence>
<dbReference type="CDD" id="cd15723">
    <property type="entry name" value="FYVE_protrudin"/>
    <property type="match status" value="1"/>
</dbReference>
<dbReference type="GO" id="GO:0016192">
    <property type="term" value="P:vesicle-mediated transport"/>
    <property type="evidence" value="ECO:0007669"/>
    <property type="project" value="InterPro"/>
</dbReference>
<keyword evidence="13 18" id="KW-0472">Membrane</keyword>
<dbReference type="Proteomes" id="UP000887568">
    <property type="component" value="Unplaced"/>
</dbReference>
<evidence type="ECO:0000256" key="2">
    <source>
        <dbReference type="ARBA" id="ARBA00004460"/>
    </source>
</evidence>
<dbReference type="GO" id="GO:0005789">
    <property type="term" value="C:endoplasmic reticulum membrane"/>
    <property type="evidence" value="ECO:0007669"/>
    <property type="project" value="UniProtKB-SubCell"/>
</dbReference>
<feature type="compositionally biased region" description="Polar residues" evidence="17">
    <location>
        <begin position="1"/>
        <end position="12"/>
    </location>
</feature>
<feature type="region of interest" description="Disordered" evidence="17">
    <location>
        <begin position="1"/>
        <end position="31"/>
    </location>
</feature>
<evidence type="ECO:0000256" key="3">
    <source>
        <dbReference type="ARBA" id="ARBA00004477"/>
    </source>
</evidence>
<dbReference type="InterPro" id="IPR017455">
    <property type="entry name" value="Znf_FYVE-rel"/>
</dbReference>
<dbReference type="Gene3D" id="3.30.40.10">
    <property type="entry name" value="Zinc/RING finger domain, C3HC4 (zinc finger)"/>
    <property type="match status" value="1"/>
</dbReference>
<evidence type="ECO:0000256" key="13">
    <source>
        <dbReference type="ARBA" id="ARBA00023136"/>
    </source>
</evidence>
<feature type="domain" description="FYVE-type" evidence="19">
    <location>
        <begin position="332"/>
        <end position="399"/>
    </location>
</feature>
<dbReference type="GeneID" id="119720087"/>
<protein>
    <recommendedName>
        <fullName evidence="4">Protrudin</fullName>
    </recommendedName>
    <alternativeName>
        <fullName evidence="15">Zinc finger FYVE domain-containing protein 27</fullName>
    </alternativeName>
</protein>
<dbReference type="GO" id="GO:0071782">
    <property type="term" value="C:endoplasmic reticulum tubular network"/>
    <property type="evidence" value="ECO:0007669"/>
    <property type="project" value="TreeGrafter"/>
</dbReference>
<dbReference type="InterPro" id="IPR011011">
    <property type="entry name" value="Znf_FYVE_PHD"/>
</dbReference>
<dbReference type="SUPFAM" id="SSF57903">
    <property type="entry name" value="FYVE/PHD zinc finger"/>
    <property type="match status" value="1"/>
</dbReference>
<keyword evidence="12 18" id="KW-1133">Transmembrane helix</keyword>
<dbReference type="OrthoDB" id="5975347at2759"/>
<feature type="region of interest" description="Disordered" evidence="17">
    <location>
        <begin position="256"/>
        <end position="278"/>
    </location>
</feature>
<keyword evidence="11" id="KW-0862">Zinc</keyword>
<dbReference type="PANTHER" id="PTHR14543">
    <property type="entry name" value="PROTRUDIN"/>
    <property type="match status" value="1"/>
</dbReference>
<keyword evidence="5" id="KW-1003">Cell membrane</keyword>
<dbReference type="GO" id="GO:0071787">
    <property type="term" value="P:endoplasmic reticulum tubular network formation"/>
    <property type="evidence" value="ECO:0007669"/>
    <property type="project" value="InterPro"/>
</dbReference>
<evidence type="ECO:0000259" key="19">
    <source>
        <dbReference type="PROSITE" id="PS50178"/>
    </source>
</evidence>
<keyword evidence="9 16" id="KW-0863">Zinc-finger</keyword>
<dbReference type="InterPro" id="IPR042405">
    <property type="entry name" value="Protrudin"/>
</dbReference>
<dbReference type="Pfam" id="PF01363">
    <property type="entry name" value="FYVE"/>
    <property type="match status" value="1"/>
</dbReference>
<evidence type="ECO:0000256" key="1">
    <source>
        <dbReference type="ARBA" id="ARBA00004195"/>
    </source>
</evidence>
<evidence type="ECO:0000256" key="11">
    <source>
        <dbReference type="ARBA" id="ARBA00022833"/>
    </source>
</evidence>
<comment type="subcellular location">
    <subcellularLocation>
        <location evidence="2">Cell projection</location>
        <location evidence="2">Growth cone membrane</location>
        <topology evidence="2">Multi-pass membrane protein</topology>
    </subcellularLocation>
    <subcellularLocation>
        <location evidence="3">Endoplasmic reticulum membrane</location>
        <topology evidence="3">Multi-pass membrane protein</topology>
    </subcellularLocation>
    <subcellularLocation>
        <location evidence="1">Recycling endosome membrane</location>
        <topology evidence="1">Multi-pass membrane protein</topology>
    </subcellularLocation>
</comment>
<dbReference type="GO" id="GO:0055038">
    <property type="term" value="C:recycling endosome membrane"/>
    <property type="evidence" value="ECO:0007669"/>
    <property type="project" value="UniProtKB-SubCell"/>
</dbReference>
<dbReference type="RefSeq" id="XP_038045543.1">
    <property type="nucleotide sequence ID" value="XM_038189615.1"/>
</dbReference>
<evidence type="ECO:0000256" key="17">
    <source>
        <dbReference type="SAM" id="MobiDB-lite"/>
    </source>
</evidence>
<sequence>MTMANCHSSIKNPDTMGTGDGPTTRAATPGPRPLQYSVSNLVDGVHRFEKLCWYVPALWRIVVFLFRWESPFFTLSFWIASLLICYFMKSGQILASSLGLLFLVAGSERFVNFKLQVYRTPVTKTQQSNSSANIAASAAQSTEQTSAEIEQQQKRGREVLAEYRQLMLLAQDWLSMACDVVERVHGVLGWQDATWSPVFYGGCGIALLLLCLLPLRWFVMATISSILCFNPDFVALLRQVFNSALRDDSSVNNNIEETDASRVLPKQEPADKPSTLPELPIRHDIQHRPLHLCQKSKSLDEAGPNYAKVAAASRNRSSTAPELPTLKLNSAGLPVEVCFLCGTMFSSVLKRRRYCRSCGNQFCQRCCSRKLPRAVFGATSPAALTEKELVCNTCFCAMTADEANQVSGGTTIEER</sequence>
<dbReference type="InterPro" id="IPR000306">
    <property type="entry name" value="Znf_FYVE"/>
</dbReference>
<dbReference type="EnsemblMetazoa" id="XM_038189615.1">
    <property type="protein sequence ID" value="XP_038045543.1"/>
    <property type="gene ID" value="LOC119720087"/>
</dbReference>
<evidence type="ECO:0000256" key="7">
    <source>
        <dbReference type="ARBA" id="ARBA00022723"/>
    </source>
</evidence>
<feature type="transmembrane region" description="Helical" evidence="18">
    <location>
        <begin position="198"/>
        <end position="219"/>
    </location>
</feature>
<keyword evidence="21" id="KW-1185">Reference proteome</keyword>
<keyword evidence="10" id="KW-0256">Endoplasmic reticulum</keyword>
<dbReference type="SMART" id="SM00064">
    <property type="entry name" value="FYVE"/>
    <property type="match status" value="1"/>
</dbReference>
<name>A0A913Z142_PATMI</name>
<dbReference type="GO" id="GO:0032584">
    <property type="term" value="C:growth cone membrane"/>
    <property type="evidence" value="ECO:0007669"/>
    <property type="project" value="UniProtKB-SubCell"/>
</dbReference>
<accession>A0A913Z142</accession>
<evidence type="ECO:0000256" key="15">
    <source>
        <dbReference type="ARBA" id="ARBA00032025"/>
    </source>
</evidence>
<dbReference type="PROSITE" id="PS50178">
    <property type="entry name" value="ZF_FYVE"/>
    <property type="match status" value="1"/>
</dbReference>
<dbReference type="AlphaFoldDB" id="A0A913Z142"/>
<dbReference type="PANTHER" id="PTHR14543:SF1">
    <property type="entry name" value="PROTRUDIN"/>
    <property type="match status" value="1"/>
</dbReference>
<feature type="compositionally biased region" description="Low complexity" evidence="17">
    <location>
        <begin position="13"/>
        <end position="29"/>
    </location>
</feature>
<evidence type="ECO:0000256" key="14">
    <source>
        <dbReference type="ARBA" id="ARBA00023273"/>
    </source>
</evidence>
<feature type="transmembrane region" description="Helical" evidence="18">
    <location>
        <begin position="75"/>
        <end position="104"/>
    </location>
</feature>
<evidence type="ECO:0000256" key="16">
    <source>
        <dbReference type="PROSITE-ProRule" id="PRU00091"/>
    </source>
</evidence>
<dbReference type="InterPro" id="IPR013083">
    <property type="entry name" value="Znf_RING/FYVE/PHD"/>
</dbReference>